<reference evidence="1 2" key="1">
    <citation type="journal article" date="2019" name="Nat. Ecol. Evol.">
        <title>Megaphylogeny resolves global patterns of mushroom evolution.</title>
        <authorList>
            <person name="Varga T."/>
            <person name="Krizsan K."/>
            <person name="Foldi C."/>
            <person name="Dima B."/>
            <person name="Sanchez-Garcia M."/>
            <person name="Sanchez-Ramirez S."/>
            <person name="Szollosi G.J."/>
            <person name="Szarkandi J.G."/>
            <person name="Papp V."/>
            <person name="Albert L."/>
            <person name="Andreopoulos W."/>
            <person name="Angelini C."/>
            <person name="Antonin V."/>
            <person name="Barry K.W."/>
            <person name="Bougher N.L."/>
            <person name="Buchanan P."/>
            <person name="Buyck B."/>
            <person name="Bense V."/>
            <person name="Catcheside P."/>
            <person name="Chovatia M."/>
            <person name="Cooper J."/>
            <person name="Damon W."/>
            <person name="Desjardin D."/>
            <person name="Finy P."/>
            <person name="Geml J."/>
            <person name="Haridas S."/>
            <person name="Hughes K."/>
            <person name="Justo A."/>
            <person name="Karasinski D."/>
            <person name="Kautmanova I."/>
            <person name="Kiss B."/>
            <person name="Kocsube S."/>
            <person name="Kotiranta H."/>
            <person name="LaButti K.M."/>
            <person name="Lechner B.E."/>
            <person name="Liimatainen K."/>
            <person name="Lipzen A."/>
            <person name="Lukacs Z."/>
            <person name="Mihaltcheva S."/>
            <person name="Morgado L.N."/>
            <person name="Niskanen T."/>
            <person name="Noordeloos M.E."/>
            <person name="Ohm R.A."/>
            <person name="Ortiz-Santana B."/>
            <person name="Ovrebo C."/>
            <person name="Racz N."/>
            <person name="Riley R."/>
            <person name="Savchenko A."/>
            <person name="Shiryaev A."/>
            <person name="Soop K."/>
            <person name="Spirin V."/>
            <person name="Szebenyi C."/>
            <person name="Tomsovsky M."/>
            <person name="Tulloss R.E."/>
            <person name="Uehling J."/>
            <person name="Grigoriev I.V."/>
            <person name="Vagvolgyi C."/>
            <person name="Papp T."/>
            <person name="Martin F.M."/>
            <person name="Miettinen O."/>
            <person name="Hibbett D.S."/>
            <person name="Nagy L.G."/>
        </authorList>
    </citation>
    <scope>NUCLEOTIDE SEQUENCE [LARGE SCALE GENOMIC DNA]</scope>
    <source>
        <strain evidence="1 2">NL-1719</strain>
    </source>
</reference>
<gene>
    <name evidence="1" type="ORF">BDN72DRAFT_147157</name>
</gene>
<evidence type="ECO:0000313" key="1">
    <source>
        <dbReference type="EMBL" id="TFK66452.1"/>
    </source>
</evidence>
<keyword evidence="2" id="KW-1185">Reference proteome</keyword>
<dbReference type="EMBL" id="ML208405">
    <property type="protein sequence ID" value="TFK66452.1"/>
    <property type="molecule type" value="Genomic_DNA"/>
</dbReference>
<evidence type="ECO:0000313" key="2">
    <source>
        <dbReference type="Proteomes" id="UP000308600"/>
    </source>
</evidence>
<organism evidence="1 2">
    <name type="scientific">Pluteus cervinus</name>
    <dbReference type="NCBI Taxonomy" id="181527"/>
    <lineage>
        <taxon>Eukaryota</taxon>
        <taxon>Fungi</taxon>
        <taxon>Dikarya</taxon>
        <taxon>Basidiomycota</taxon>
        <taxon>Agaricomycotina</taxon>
        <taxon>Agaricomycetes</taxon>
        <taxon>Agaricomycetidae</taxon>
        <taxon>Agaricales</taxon>
        <taxon>Pluteineae</taxon>
        <taxon>Pluteaceae</taxon>
        <taxon>Pluteus</taxon>
    </lineage>
</organism>
<accession>A0ACD3ALS1</accession>
<dbReference type="Proteomes" id="UP000308600">
    <property type="component" value="Unassembled WGS sequence"/>
</dbReference>
<name>A0ACD3ALS1_9AGAR</name>
<proteinExistence type="predicted"/>
<protein>
    <submittedName>
        <fullName evidence="1">Uncharacterized protein</fullName>
    </submittedName>
</protein>
<sequence length="202" mass="23238">MEQEIRGQVFRLLDLPSELIDNILGHVPLHRDLLNFASASRLCSSVVIPRHTEYRVVHFEDDDTDAIWTHLARRSDLASNIREIQVIYDEAPNEFLSGTAHIHIPHGLFDMDLDFESETAEEFQQDILNVLGAMTRLEKVHWNWVPKRSKHLVQKVFDVLKTIPTLKHLSFNHPKKFSPDVTLEKHPNPSPFRDPLGGICLG</sequence>